<evidence type="ECO:0000313" key="2">
    <source>
        <dbReference type="EMBL" id="KAF6495783.1"/>
    </source>
</evidence>
<feature type="transmembrane region" description="Helical" evidence="1">
    <location>
        <begin position="119"/>
        <end position="147"/>
    </location>
</feature>
<evidence type="ECO:0000313" key="3">
    <source>
        <dbReference type="Proteomes" id="UP000593571"/>
    </source>
</evidence>
<feature type="transmembrane region" description="Helical" evidence="1">
    <location>
        <begin position="59"/>
        <end position="86"/>
    </location>
</feature>
<keyword evidence="1" id="KW-0472">Membrane</keyword>
<keyword evidence="1" id="KW-1133">Transmembrane helix</keyword>
<comment type="caution">
    <text evidence="2">The sequence shown here is derived from an EMBL/GenBank/DDBJ whole genome shotgun (WGS) entry which is preliminary data.</text>
</comment>
<dbReference type="AlphaFoldDB" id="A0A7J8JFW6"/>
<dbReference type="Proteomes" id="UP000593571">
    <property type="component" value="Unassembled WGS sequence"/>
</dbReference>
<organism evidence="2 3">
    <name type="scientific">Rousettus aegyptiacus</name>
    <name type="common">Egyptian fruit bat</name>
    <name type="synonym">Pteropus aegyptiacus</name>
    <dbReference type="NCBI Taxonomy" id="9407"/>
    <lineage>
        <taxon>Eukaryota</taxon>
        <taxon>Metazoa</taxon>
        <taxon>Chordata</taxon>
        <taxon>Craniata</taxon>
        <taxon>Vertebrata</taxon>
        <taxon>Euteleostomi</taxon>
        <taxon>Mammalia</taxon>
        <taxon>Eutheria</taxon>
        <taxon>Laurasiatheria</taxon>
        <taxon>Chiroptera</taxon>
        <taxon>Yinpterochiroptera</taxon>
        <taxon>Pteropodoidea</taxon>
        <taxon>Pteropodidae</taxon>
        <taxon>Rousettinae</taxon>
        <taxon>Rousettus</taxon>
    </lineage>
</organism>
<sequence>MLISLHLMLSYRLLKLSSLFWIVFPLCYSDWVSSATPYSVLVIQSSTSSTMLIPSNIFFISDIIFFTSDWFPFIISISIFMFFNLFVKIITEFIYTSLGLLSIFITSVLNSASGRLLDSIFAGAVFSSFIWDMLLCLPILAAFLVYFNVLSKAPTSFGLISVALCSRYPVAQS</sequence>
<gene>
    <name evidence="2" type="ORF">HJG63_010165</name>
</gene>
<dbReference type="EMBL" id="JACASE010000002">
    <property type="protein sequence ID" value="KAF6495783.1"/>
    <property type="molecule type" value="Genomic_DNA"/>
</dbReference>
<evidence type="ECO:0000256" key="1">
    <source>
        <dbReference type="SAM" id="Phobius"/>
    </source>
</evidence>
<name>A0A7J8JFW6_ROUAE</name>
<keyword evidence="1" id="KW-0812">Transmembrane</keyword>
<feature type="transmembrane region" description="Helical" evidence="1">
    <location>
        <begin position="93"/>
        <end position="113"/>
    </location>
</feature>
<reference evidence="2 3" key="1">
    <citation type="journal article" date="2020" name="Nature">
        <title>Six reference-quality genomes reveal evolution of bat adaptations.</title>
        <authorList>
            <person name="Jebb D."/>
            <person name="Huang Z."/>
            <person name="Pippel M."/>
            <person name="Hughes G.M."/>
            <person name="Lavrichenko K."/>
            <person name="Devanna P."/>
            <person name="Winkler S."/>
            <person name="Jermiin L.S."/>
            <person name="Skirmuntt E.C."/>
            <person name="Katzourakis A."/>
            <person name="Burkitt-Gray L."/>
            <person name="Ray D.A."/>
            <person name="Sullivan K.A.M."/>
            <person name="Roscito J.G."/>
            <person name="Kirilenko B.M."/>
            <person name="Davalos L.M."/>
            <person name="Corthals A.P."/>
            <person name="Power M.L."/>
            <person name="Jones G."/>
            <person name="Ransome R.D."/>
            <person name="Dechmann D.K.N."/>
            <person name="Locatelli A.G."/>
            <person name="Puechmaille S.J."/>
            <person name="Fedrigo O."/>
            <person name="Jarvis E.D."/>
            <person name="Hiller M."/>
            <person name="Vernes S.C."/>
            <person name="Myers E.W."/>
            <person name="Teeling E.C."/>
        </authorList>
    </citation>
    <scope>NUCLEOTIDE SEQUENCE [LARGE SCALE GENOMIC DNA]</scope>
    <source>
        <strain evidence="2">MRouAeg1</strain>
        <tissue evidence="2">Muscle</tissue>
    </source>
</reference>
<accession>A0A7J8JFW6</accession>
<protein>
    <submittedName>
        <fullName evidence="2">Uncharacterized protein</fullName>
    </submittedName>
</protein>
<proteinExistence type="predicted"/>
<keyword evidence="3" id="KW-1185">Reference proteome</keyword>